<organism evidence="6 7">
    <name type="scientific">Spirilliplanes yamanashiensis</name>
    <dbReference type="NCBI Taxonomy" id="42233"/>
    <lineage>
        <taxon>Bacteria</taxon>
        <taxon>Bacillati</taxon>
        <taxon>Actinomycetota</taxon>
        <taxon>Actinomycetes</taxon>
        <taxon>Micromonosporales</taxon>
        <taxon>Micromonosporaceae</taxon>
        <taxon>Spirilliplanes</taxon>
    </lineage>
</organism>
<reference evidence="6" key="1">
    <citation type="submission" date="2021-01" db="EMBL/GenBank/DDBJ databases">
        <title>Whole genome shotgun sequence of Spirilliplanes yamanashiensis NBRC 15828.</title>
        <authorList>
            <person name="Komaki H."/>
            <person name="Tamura T."/>
        </authorList>
    </citation>
    <scope>NUCLEOTIDE SEQUENCE</scope>
    <source>
        <strain evidence="6">NBRC 15828</strain>
    </source>
</reference>
<keyword evidence="3" id="KW-0547">Nucleotide-binding</keyword>
<dbReference type="Proteomes" id="UP000652013">
    <property type="component" value="Unassembled WGS sequence"/>
</dbReference>
<accession>A0A8J4DG25</accession>
<evidence type="ECO:0000313" key="7">
    <source>
        <dbReference type="Proteomes" id="UP000652013"/>
    </source>
</evidence>
<evidence type="ECO:0000256" key="3">
    <source>
        <dbReference type="ARBA" id="ARBA00022741"/>
    </source>
</evidence>
<protein>
    <submittedName>
        <fullName evidence="6">Multidrug ABC transporter ATP-binding protein</fullName>
    </submittedName>
</protein>
<keyword evidence="4 6" id="KW-0067">ATP-binding</keyword>
<gene>
    <name evidence="6" type="ORF">Sya03_04440</name>
</gene>
<comment type="caution">
    <text evidence="6">The sequence shown here is derived from an EMBL/GenBank/DDBJ whole genome shotgun (WGS) entry which is preliminary data.</text>
</comment>
<keyword evidence="7" id="KW-1185">Reference proteome</keyword>
<dbReference type="InterPro" id="IPR003439">
    <property type="entry name" value="ABC_transporter-like_ATP-bd"/>
</dbReference>
<dbReference type="AlphaFoldDB" id="A0A8J4DG25"/>
<dbReference type="EMBL" id="BOOY01000003">
    <property type="protein sequence ID" value="GIJ01092.1"/>
    <property type="molecule type" value="Genomic_DNA"/>
</dbReference>
<dbReference type="SMART" id="SM00382">
    <property type="entry name" value="AAA"/>
    <property type="match status" value="1"/>
</dbReference>
<dbReference type="PANTHER" id="PTHR43335:SF4">
    <property type="entry name" value="ABC TRANSPORTER, ATP-BINDING PROTEIN"/>
    <property type="match status" value="1"/>
</dbReference>
<dbReference type="Gene3D" id="3.40.50.300">
    <property type="entry name" value="P-loop containing nucleotide triphosphate hydrolases"/>
    <property type="match status" value="1"/>
</dbReference>
<evidence type="ECO:0000256" key="2">
    <source>
        <dbReference type="ARBA" id="ARBA00022448"/>
    </source>
</evidence>
<evidence type="ECO:0000313" key="6">
    <source>
        <dbReference type="EMBL" id="GIJ01092.1"/>
    </source>
</evidence>
<proteinExistence type="inferred from homology"/>
<name>A0A8J4DG25_9ACTN</name>
<keyword evidence="2" id="KW-0813">Transport</keyword>
<comment type="similarity">
    <text evidence="1">Belongs to the ABC transporter superfamily.</text>
</comment>
<dbReference type="PANTHER" id="PTHR43335">
    <property type="entry name" value="ABC TRANSPORTER, ATP-BINDING PROTEIN"/>
    <property type="match status" value="1"/>
</dbReference>
<sequence>MNLRHLTAKLTIETFATQMGNDMSVGQVQHGSGGPPTAAAPAPGEIVVSGLTKQYRGVRAVDDLSFTVRPGRVTGFLGPNGAGKTTTLRMMLNLVAPTSGWATIGGTRYVDLDQPLRHVGAVLEASSAHKGRTGINHLRVICAAAGLPKSRADEALELVGLTPAAKRKFKGYSLGMKQRLGIAAAMLGDPRVLILDEPANGLDPEGIRWMRGFLKGLAAQGRTVLVSSHLLSEMQLLADDVVIIAAGRLIRQGPVDTVLGSMTTAAAEVKVRTPQAEQLAAALQAAGAAVRPGPDGGLLVTGVDAPTVGRVALQAQVELHELVAERPDLEGVFLELTAGKAGIR</sequence>
<dbReference type="InterPro" id="IPR003593">
    <property type="entry name" value="AAA+_ATPase"/>
</dbReference>
<dbReference type="InterPro" id="IPR017871">
    <property type="entry name" value="ABC_transporter-like_CS"/>
</dbReference>
<dbReference type="InterPro" id="IPR027417">
    <property type="entry name" value="P-loop_NTPase"/>
</dbReference>
<evidence type="ECO:0000256" key="1">
    <source>
        <dbReference type="ARBA" id="ARBA00005417"/>
    </source>
</evidence>
<dbReference type="PROSITE" id="PS00211">
    <property type="entry name" value="ABC_TRANSPORTER_1"/>
    <property type="match status" value="1"/>
</dbReference>
<evidence type="ECO:0000259" key="5">
    <source>
        <dbReference type="PROSITE" id="PS50893"/>
    </source>
</evidence>
<dbReference type="CDD" id="cd03268">
    <property type="entry name" value="ABC_BcrA_bacitracin_resist"/>
    <property type="match status" value="1"/>
</dbReference>
<feature type="domain" description="ABC transporter" evidence="5">
    <location>
        <begin position="46"/>
        <end position="271"/>
    </location>
</feature>
<dbReference type="SUPFAM" id="SSF52540">
    <property type="entry name" value="P-loop containing nucleoside triphosphate hydrolases"/>
    <property type="match status" value="1"/>
</dbReference>
<evidence type="ECO:0000256" key="4">
    <source>
        <dbReference type="ARBA" id="ARBA00022840"/>
    </source>
</evidence>
<dbReference type="GO" id="GO:0005524">
    <property type="term" value="F:ATP binding"/>
    <property type="evidence" value="ECO:0007669"/>
    <property type="project" value="UniProtKB-KW"/>
</dbReference>
<dbReference type="GO" id="GO:0016887">
    <property type="term" value="F:ATP hydrolysis activity"/>
    <property type="evidence" value="ECO:0007669"/>
    <property type="project" value="InterPro"/>
</dbReference>
<dbReference type="PROSITE" id="PS50893">
    <property type="entry name" value="ABC_TRANSPORTER_2"/>
    <property type="match status" value="1"/>
</dbReference>
<dbReference type="Pfam" id="PF00005">
    <property type="entry name" value="ABC_tran"/>
    <property type="match status" value="1"/>
</dbReference>